<organism evidence="4 5">
    <name type="scientific">Prunus armeniaca</name>
    <name type="common">Apricot</name>
    <name type="synonym">Armeniaca vulgaris</name>
    <dbReference type="NCBI Taxonomy" id="36596"/>
    <lineage>
        <taxon>Eukaryota</taxon>
        <taxon>Viridiplantae</taxon>
        <taxon>Streptophyta</taxon>
        <taxon>Embryophyta</taxon>
        <taxon>Tracheophyta</taxon>
        <taxon>Spermatophyta</taxon>
        <taxon>Magnoliopsida</taxon>
        <taxon>eudicotyledons</taxon>
        <taxon>Gunneridae</taxon>
        <taxon>Pentapetalae</taxon>
        <taxon>rosids</taxon>
        <taxon>fabids</taxon>
        <taxon>Rosales</taxon>
        <taxon>Rosaceae</taxon>
        <taxon>Amygdaloideae</taxon>
        <taxon>Amygdaleae</taxon>
        <taxon>Prunus</taxon>
    </lineage>
</organism>
<proteinExistence type="predicted"/>
<name>A0A6J5YAK7_PRUAR</name>
<feature type="region of interest" description="Disordered" evidence="2">
    <location>
        <begin position="1"/>
        <end position="64"/>
    </location>
</feature>
<dbReference type="Gene3D" id="1.10.150.50">
    <property type="entry name" value="Transcription Factor, Ets-1"/>
    <property type="match status" value="1"/>
</dbReference>
<dbReference type="InterPro" id="IPR001660">
    <property type="entry name" value="SAM"/>
</dbReference>
<evidence type="ECO:0000313" key="5">
    <source>
        <dbReference type="Proteomes" id="UP000507245"/>
    </source>
</evidence>
<dbReference type="CDD" id="cd09487">
    <property type="entry name" value="SAM_superfamily"/>
    <property type="match status" value="1"/>
</dbReference>
<evidence type="ECO:0000256" key="1">
    <source>
        <dbReference type="ARBA" id="ARBA00022737"/>
    </source>
</evidence>
<dbReference type="OrthoDB" id="76949at2759"/>
<dbReference type="AlphaFoldDB" id="A0A6J5YAK7"/>
<dbReference type="Pfam" id="PF00536">
    <property type="entry name" value="SAM_1"/>
    <property type="match status" value="1"/>
</dbReference>
<reference evidence="5" key="1">
    <citation type="journal article" date="2020" name="Genome Biol.">
        <title>Gamete binning: chromosome-level and haplotype-resolved genome assembly enabled by high-throughput single-cell sequencing of gamete genomes.</title>
        <authorList>
            <person name="Campoy J.A."/>
            <person name="Sun H."/>
            <person name="Goel M."/>
            <person name="Jiao W.-B."/>
            <person name="Folz-Donahue K."/>
            <person name="Wang N."/>
            <person name="Rubio M."/>
            <person name="Liu C."/>
            <person name="Kukat C."/>
            <person name="Ruiz D."/>
            <person name="Huettel B."/>
            <person name="Schneeberger K."/>
        </authorList>
    </citation>
    <scope>NUCLEOTIDE SEQUENCE [LARGE SCALE GENOMIC DNA]</scope>
    <source>
        <strain evidence="5">cv. Rojo Pasion</strain>
    </source>
</reference>
<dbReference type="PANTHER" id="PTHR10627">
    <property type="entry name" value="SCP160"/>
    <property type="match status" value="1"/>
</dbReference>
<feature type="domain" description="SAM" evidence="3">
    <location>
        <begin position="147"/>
        <end position="191"/>
    </location>
</feature>
<dbReference type="PANTHER" id="PTHR10627:SF74">
    <property type="entry name" value="OS08G0526500 PROTEIN"/>
    <property type="match status" value="1"/>
</dbReference>
<feature type="compositionally biased region" description="Basic and acidic residues" evidence="2">
    <location>
        <begin position="37"/>
        <end position="48"/>
    </location>
</feature>
<sequence length="214" mass="24394">MYADREEADTKRSIKDRLNGSFRDNSGRRRQIAGKRQRQDDKWEHDLYEDNDPQVSNRKVDARDLRLKLQRKSFKQSSQSGTRSLSGVRDLREKLSGTMVPQPVNADPPKTKVEAAKPVRRSTAVGASAQEIKKVTNPASRKKTSQKAGASVDEFLTSLDLEKYSITFQAEEVDMTALVHMTDEDLKALGIPMKTLYNLCFNLEEWHRSLLKII</sequence>
<evidence type="ECO:0000256" key="2">
    <source>
        <dbReference type="SAM" id="MobiDB-lite"/>
    </source>
</evidence>
<dbReference type="Proteomes" id="UP000507245">
    <property type="component" value="Unassembled WGS sequence"/>
</dbReference>
<accession>A0A6J5YAK7</accession>
<keyword evidence="5" id="KW-1185">Reference proteome</keyword>
<evidence type="ECO:0000313" key="4">
    <source>
        <dbReference type="EMBL" id="CAB4321552.1"/>
    </source>
</evidence>
<dbReference type="PROSITE" id="PS50105">
    <property type="entry name" value="SAM_DOMAIN"/>
    <property type="match status" value="1"/>
</dbReference>
<feature type="region of interest" description="Disordered" evidence="2">
    <location>
        <begin position="99"/>
        <end position="128"/>
    </location>
</feature>
<evidence type="ECO:0000259" key="3">
    <source>
        <dbReference type="PROSITE" id="PS50105"/>
    </source>
</evidence>
<dbReference type="EMBL" id="CAEKKB010000008">
    <property type="protein sequence ID" value="CAB4321552.1"/>
    <property type="molecule type" value="Genomic_DNA"/>
</dbReference>
<feature type="compositionally biased region" description="Basic and acidic residues" evidence="2">
    <location>
        <begin position="1"/>
        <end position="18"/>
    </location>
</feature>
<protein>
    <recommendedName>
        <fullName evidence="3">SAM domain-containing protein</fullName>
    </recommendedName>
</protein>
<dbReference type="SUPFAM" id="SSF47769">
    <property type="entry name" value="SAM/Pointed domain"/>
    <property type="match status" value="1"/>
</dbReference>
<gene>
    <name evidence="4" type="ORF">ORAREDHAP_LOCUS50755</name>
</gene>
<dbReference type="InterPro" id="IPR013761">
    <property type="entry name" value="SAM/pointed_sf"/>
</dbReference>
<keyword evidence="1" id="KW-0677">Repeat</keyword>